<evidence type="ECO:0000256" key="1">
    <source>
        <dbReference type="SAM" id="Phobius"/>
    </source>
</evidence>
<evidence type="ECO:0000313" key="2">
    <source>
        <dbReference type="EMBL" id="MFK2916009.1"/>
    </source>
</evidence>
<dbReference type="RefSeq" id="WP_379987655.1">
    <property type="nucleotide sequence ID" value="NZ_JADIKD010000005.1"/>
</dbReference>
<protein>
    <submittedName>
        <fullName evidence="2">Uncharacterized protein</fullName>
    </submittedName>
</protein>
<keyword evidence="1" id="KW-0812">Transmembrane</keyword>
<keyword evidence="1" id="KW-0472">Membrane</keyword>
<comment type="caution">
    <text evidence="2">The sequence shown here is derived from an EMBL/GenBank/DDBJ whole genome shotgun (WGS) entry which is preliminary data.</text>
</comment>
<keyword evidence="3" id="KW-1185">Reference proteome</keyword>
<dbReference type="EMBL" id="JADIKD010000005">
    <property type="protein sequence ID" value="MFK2916009.1"/>
    <property type="molecule type" value="Genomic_DNA"/>
</dbReference>
<sequence length="150" mass="16710">MTTHTRPPDNDAAEREWQAQEQAIERERHGLDPATDDARVLRYRVLARALRQPPEQALPADFAQRVARQVELSAASRASADPGFERYLQRFLVAVLMVGAIVVVAGHASEWLPSFSAAVPMTVLTNPWLLAFACCIGLSQGIAQWQRRVH</sequence>
<keyword evidence="1" id="KW-1133">Transmembrane helix</keyword>
<reference evidence="2 3" key="1">
    <citation type="submission" date="2020-10" db="EMBL/GenBank/DDBJ databases">
        <title>Phylogeny of dyella-like bacteria.</title>
        <authorList>
            <person name="Fu J."/>
        </authorList>
    </citation>
    <scope>NUCLEOTIDE SEQUENCE [LARGE SCALE GENOMIC DNA]</scope>
    <source>
        <strain evidence="2 3">BB4</strain>
    </source>
</reference>
<gene>
    <name evidence="2" type="ORF">ISS97_01930</name>
</gene>
<feature type="transmembrane region" description="Helical" evidence="1">
    <location>
        <begin position="87"/>
        <end position="108"/>
    </location>
</feature>
<accession>A0ABW8K3D5</accession>
<evidence type="ECO:0000313" key="3">
    <source>
        <dbReference type="Proteomes" id="UP001620408"/>
    </source>
</evidence>
<feature type="transmembrane region" description="Helical" evidence="1">
    <location>
        <begin position="128"/>
        <end position="145"/>
    </location>
</feature>
<name>A0ABW8K3D5_9GAMM</name>
<proteinExistence type="predicted"/>
<organism evidence="2 3">
    <name type="scientific">Dyella koreensis</name>
    <dbReference type="NCBI Taxonomy" id="311235"/>
    <lineage>
        <taxon>Bacteria</taxon>
        <taxon>Pseudomonadati</taxon>
        <taxon>Pseudomonadota</taxon>
        <taxon>Gammaproteobacteria</taxon>
        <taxon>Lysobacterales</taxon>
        <taxon>Rhodanobacteraceae</taxon>
        <taxon>Dyella</taxon>
    </lineage>
</organism>
<dbReference type="Proteomes" id="UP001620408">
    <property type="component" value="Unassembled WGS sequence"/>
</dbReference>